<keyword evidence="7" id="KW-1185">Reference proteome</keyword>
<feature type="active site" description="Acyl-ester intermediate" evidence="3">
    <location>
        <position position="239"/>
    </location>
</feature>
<organism evidence="6 7">
    <name type="scientific">Sporormia fimetaria CBS 119925</name>
    <dbReference type="NCBI Taxonomy" id="1340428"/>
    <lineage>
        <taxon>Eukaryota</taxon>
        <taxon>Fungi</taxon>
        <taxon>Dikarya</taxon>
        <taxon>Ascomycota</taxon>
        <taxon>Pezizomycotina</taxon>
        <taxon>Dothideomycetes</taxon>
        <taxon>Pleosporomycetidae</taxon>
        <taxon>Pleosporales</taxon>
        <taxon>Sporormiaceae</taxon>
        <taxon>Sporormia</taxon>
    </lineage>
</organism>
<dbReference type="InterPro" id="IPR023631">
    <property type="entry name" value="Amidase_dom"/>
</dbReference>
<evidence type="ECO:0000313" key="6">
    <source>
        <dbReference type="EMBL" id="KAF2744544.1"/>
    </source>
</evidence>
<dbReference type="GO" id="GO:0016787">
    <property type="term" value="F:hydrolase activity"/>
    <property type="evidence" value="ECO:0007669"/>
    <property type="project" value="UniProtKB-KW"/>
</dbReference>
<dbReference type="SUPFAM" id="SSF75304">
    <property type="entry name" value="Amidase signature (AS) enzymes"/>
    <property type="match status" value="1"/>
</dbReference>
<dbReference type="PANTHER" id="PTHR46072">
    <property type="entry name" value="AMIDASE-RELATED-RELATED"/>
    <property type="match status" value="1"/>
</dbReference>
<dbReference type="Proteomes" id="UP000799440">
    <property type="component" value="Unassembled WGS sequence"/>
</dbReference>
<dbReference type="Pfam" id="PF01425">
    <property type="entry name" value="Amidase"/>
    <property type="match status" value="1"/>
</dbReference>
<evidence type="ECO:0000256" key="3">
    <source>
        <dbReference type="PIRSR" id="PIRSR001221-1"/>
    </source>
</evidence>
<protein>
    <submittedName>
        <fullName evidence="6">Amidase</fullName>
    </submittedName>
</protein>
<dbReference type="PANTHER" id="PTHR46072:SF5">
    <property type="entry name" value="GENERAL AMIDASE-C"/>
    <property type="match status" value="1"/>
</dbReference>
<dbReference type="InterPro" id="IPR036928">
    <property type="entry name" value="AS_sf"/>
</dbReference>
<feature type="binding site" evidence="4">
    <location>
        <position position="189"/>
    </location>
    <ligand>
        <name>substrate</name>
    </ligand>
</feature>
<dbReference type="PIRSF" id="PIRSF001221">
    <property type="entry name" value="Amidase_fungi"/>
    <property type="match status" value="1"/>
</dbReference>
<evidence type="ECO:0000256" key="2">
    <source>
        <dbReference type="ARBA" id="ARBA00022801"/>
    </source>
</evidence>
<keyword evidence="2" id="KW-0378">Hydrolase</keyword>
<dbReference type="OrthoDB" id="6428749at2759"/>
<evidence type="ECO:0000313" key="7">
    <source>
        <dbReference type="Proteomes" id="UP000799440"/>
    </source>
</evidence>
<proteinExistence type="inferred from homology"/>
<name>A0A6A6V4B0_9PLEO</name>
<sequence>MTIPESPQDWQTLASQKRAALTALIPPSWTLSPTLLDSLNPKGSALSIPASSGIFTARELLITTSYDATALLTGLQSRYLSAEEVVTAFCKRAAVAHQCVNCLTEIMFEEAIARAREVDKKREAGEEVGRLAGLPVSLKDSFNITGTKTTIGYVSYASNPPASADSALITLLRREGAIFYCKTNLPQTMMTADSHNNLFGRTLNPNNLSLTAGGSTGGEGALLRMCGSVLGIATDIAGSIRIPALCNGVAGFKPTAGRIPFAGKVPPARLGSPSPIAPVIGPLGRSIRDFELFMKTVIDAEPWDVDPNVLAVPWRKVEPVTRPLRFGLIRGHPKRPLHPPVARTLHTAAMSLKKAGHEMVLLDDRIPDLWECAVLAWKFFLLDPQKTPAKFVQASGEPWVPSITTAKFPELKGWEASLDELFDMNVERAKIVARYHDIVIENRLDAIIMPGNQSTAPPHDTYGVAPYTVLANLLNYPAGILPFLTANRRLDQPFMNQVVEYVPPYNPELFEGMPGAVQILGKPMKDEETIEILKVVESVLKKATEEPVKD</sequence>
<feature type="domain" description="Amidase" evidence="5">
    <location>
        <begin position="84"/>
        <end position="529"/>
    </location>
</feature>
<feature type="binding site" evidence="4">
    <location>
        <begin position="236"/>
        <end position="239"/>
    </location>
    <ligand>
        <name>substrate</name>
    </ligand>
</feature>
<dbReference type="AlphaFoldDB" id="A0A6A6V4B0"/>
<evidence type="ECO:0000259" key="5">
    <source>
        <dbReference type="Pfam" id="PF01425"/>
    </source>
</evidence>
<comment type="similarity">
    <text evidence="1">Belongs to the amidase family.</text>
</comment>
<feature type="active site" description="Charge relay system" evidence="3">
    <location>
        <position position="215"/>
    </location>
</feature>
<feature type="active site" description="Charge relay system" evidence="3">
    <location>
        <position position="139"/>
    </location>
</feature>
<evidence type="ECO:0000256" key="4">
    <source>
        <dbReference type="PIRSR" id="PIRSR001221-2"/>
    </source>
</evidence>
<reference evidence="6" key="1">
    <citation type="journal article" date="2020" name="Stud. Mycol.">
        <title>101 Dothideomycetes genomes: a test case for predicting lifestyles and emergence of pathogens.</title>
        <authorList>
            <person name="Haridas S."/>
            <person name="Albert R."/>
            <person name="Binder M."/>
            <person name="Bloem J."/>
            <person name="Labutti K."/>
            <person name="Salamov A."/>
            <person name="Andreopoulos B."/>
            <person name="Baker S."/>
            <person name="Barry K."/>
            <person name="Bills G."/>
            <person name="Bluhm B."/>
            <person name="Cannon C."/>
            <person name="Castanera R."/>
            <person name="Culley D."/>
            <person name="Daum C."/>
            <person name="Ezra D."/>
            <person name="Gonzalez J."/>
            <person name="Henrissat B."/>
            <person name="Kuo A."/>
            <person name="Liang C."/>
            <person name="Lipzen A."/>
            <person name="Lutzoni F."/>
            <person name="Magnuson J."/>
            <person name="Mondo S."/>
            <person name="Nolan M."/>
            <person name="Ohm R."/>
            <person name="Pangilinan J."/>
            <person name="Park H.-J."/>
            <person name="Ramirez L."/>
            <person name="Alfaro M."/>
            <person name="Sun H."/>
            <person name="Tritt A."/>
            <person name="Yoshinaga Y."/>
            <person name="Zwiers L.-H."/>
            <person name="Turgeon B."/>
            <person name="Goodwin S."/>
            <person name="Spatafora J."/>
            <person name="Crous P."/>
            <person name="Grigoriev I."/>
        </authorList>
    </citation>
    <scope>NUCLEOTIDE SEQUENCE</scope>
    <source>
        <strain evidence="6">CBS 119925</strain>
    </source>
</reference>
<accession>A0A6A6V4B0</accession>
<dbReference type="Gene3D" id="3.90.1300.10">
    <property type="entry name" value="Amidase signature (AS) domain"/>
    <property type="match status" value="1"/>
</dbReference>
<evidence type="ECO:0000256" key="1">
    <source>
        <dbReference type="ARBA" id="ARBA00009199"/>
    </source>
</evidence>
<feature type="binding site" evidence="4">
    <location>
        <position position="215"/>
    </location>
    <ligand>
        <name>substrate</name>
    </ligand>
</feature>
<gene>
    <name evidence="6" type="ORF">M011DRAFT_408349</name>
</gene>
<dbReference type="EMBL" id="MU006588">
    <property type="protein sequence ID" value="KAF2744544.1"/>
    <property type="molecule type" value="Genomic_DNA"/>
</dbReference>